<dbReference type="Proteomes" id="UP000007058">
    <property type="component" value="Chromosome"/>
</dbReference>
<sequence>MTALPFTAETVFRFRDGRDEIAATAVGALGLPGRSRVVLIDTAERHWVVEVSADGRMTQVVAGPITGGEALHAAEKVIAGIPDHGSATALVQMLAVGLVASTLALTQAEGRAA</sequence>
<reference evidence="1 2" key="1">
    <citation type="journal article" date="2005" name="DNA Res.">
        <title>Complete genome sequence of the facultative anaerobic magnetotactic bacterium Magnetospirillum sp. strain AMB-1.</title>
        <authorList>
            <person name="Matsunaga T."/>
            <person name="Okamura Y."/>
            <person name="Fukuda Y."/>
            <person name="Wahyudi A.T."/>
            <person name="Murase Y."/>
            <person name="Takeyama H."/>
        </authorList>
    </citation>
    <scope>NUCLEOTIDE SEQUENCE [LARGE SCALE GENOMIC DNA]</scope>
    <source>
        <strain evidence="2">ATCC 700264 / AMB-1</strain>
    </source>
</reference>
<keyword evidence="2" id="KW-1185">Reference proteome</keyword>
<organism evidence="1 2">
    <name type="scientific">Paramagnetospirillum magneticum (strain ATCC 700264 / AMB-1)</name>
    <name type="common">Magnetospirillum magneticum</name>
    <dbReference type="NCBI Taxonomy" id="342108"/>
    <lineage>
        <taxon>Bacteria</taxon>
        <taxon>Pseudomonadati</taxon>
        <taxon>Pseudomonadota</taxon>
        <taxon>Alphaproteobacteria</taxon>
        <taxon>Rhodospirillales</taxon>
        <taxon>Magnetospirillaceae</taxon>
        <taxon>Paramagnetospirillum</taxon>
    </lineage>
</organism>
<evidence type="ECO:0000313" key="2">
    <source>
        <dbReference type="Proteomes" id="UP000007058"/>
    </source>
</evidence>
<dbReference type="RefSeq" id="WP_011382895.1">
    <property type="nucleotide sequence ID" value="NC_007626.1"/>
</dbReference>
<accession>Q2WA70</accession>
<dbReference type="AlphaFoldDB" id="Q2WA70"/>
<evidence type="ECO:0000313" key="1">
    <source>
        <dbReference type="EMBL" id="BAE49255.1"/>
    </source>
</evidence>
<dbReference type="KEGG" id="mag:amb0451"/>
<dbReference type="EMBL" id="AP007255">
    <property type="protein sequence ID" value="BAE49255.1"/>
    <property type="molecule type" value="Genomic_DNA"/>
</dbReference>
<protein>
    <submittedName>
        <fullName evidence="1">Uncharacterized protein</fullName>
    </submittedName>
</protein>
<proteinExistence type="predicted"/>
<dbReference type="HOGENOM" id="CLU_2130458_0_0_5"/>
<dbReference type="STRING" id="342108.amb0451"/>
<name>Q2WA70_PARM1</name>
<gene>
    <name evidence="1" type="ordered locus">amb0451</name>
</gene>